<dbReference type="Gramene" id="KRG89674">
    <property type="protein sequence ID" value="KRG89674"/>
    <property type="gene ID" value="GLYMA_20G039600"/>
</dbReference>
<reference evidence="2 3" key="1">
    <citation type="journal article" date="2010" name="Nature">
        <title>Genome sequence of the palaeopolyploid soybean.</title>
        <authorList>
            <person name="Schmutz J."/>
            <person name="Cannon S.B."/>
            <person name="Schlueter J."/>
            <person name="Ma J."/>
            <person name="Mitros T."/>
            <person name="Nelson W."/>
            <person name="Hyten D.L."/>
            <person name="Song Q."/>
            <person name="Thelen J.J."/>
            <person name="Cheng J."/>
            <person name="Xu D."/>
            <person name="Hellsten U."/>
            <person name="May G.D."/>
            <person name="Yu Y."/>
            <person name="Sakurai T."/>
            <person name="Umezawa T."/>
            <person name="Bhattacharyya M.K."/>
            <person name="Sandhu D."/>
            <person name="Valliyodan B."/>
            <person name="Lindquist E."/>
            <person name="Peto M."/>
            <person name="Grant D."/>
            <person name="Shu S."/>
            <person name="Goodstein D."/>
            <person name="Barry K."/>
            <person name="Futrell-Griggs M."/>
            <person name="Abernathy B."/>
            <person name="Du J."/>
            <person name="Tian Z."/>
            <person name="Zhu L."/>
            <person name="Gill N."/>
            <person name="Joshi T."/>
            <person name="Libault M."/>
            <person name="Sethuraman A."/>
            <person name="Zhang X.-C."/>
            <person name="Shinozaki K."/>
            <person name="Nguyen H.T."/>
            <person name="Wing R.A."/>
            <person name="Cregan P."/>
            <person name="Specht J."/>
            <person name="Grimwood J."/>
            <person name="Rokhsar D."/>
            <person name="Stacey G."/>
            <person name="Shoemaker R.C."/>
            <person name="Jackson S.A."/>
        </authorList>
    </citation>
    <scope>NUCLEOTIDE SEQUENCE [LARGE SCALE GENOMIC DNA]</scope>
    <source>
        <strain evidence="3">cv. Williams 82</strain>
        <tissue evidence="2">Callus</tissue>
    </source>
</reference>
<sequence>MSCHRRQASQVLPPEILAGNEDFTKSCDLTQQVADHVGTTKSATISTTNQPHQERQAPSPVTTAKKPPPPGKST</sequence>
<evidence type="ECO:0000313" key="2">
    <source>
        <dbReference type="EMBL" id="KRG89674.1"/>
    </source>
</evidence>
<dbReference type="PaxDb" id="3847-GLYMA20G07830.2"/>
<reference evidence="2" key="3">
    <citation type="submission" date="2018-07" db="EMBL/GenBank/DDBJ databases">
        <title>WGS assembly of Glycine max.</title>
        <authorList>
            <person name="Schmutz J."/>
            <person name="Cannon S."/>
            <person name="Schlueter J."/>
            <person name="Ma J."/>
            <person name="Mitros T."/>
            <person name="Nelson W."/>
            <person name="Hyten D."/>
            <person name="Song Q."/>
            <person name="Thelen J."/>
            <person name="Cheng J."/>
            <person name="Xu D."/>
            <person name="Hellsten U."/>
            <person name="May G."/>
            <person name="Yu Y."/>
            <person name="Sakurai T."/>
            <person name="Umezawa T."/>
            <person name="Bhattacharyya M."/>
            <person name="Sandhu D."/>
            <person name="Valliyodan B."/>
            <person name="Lindquist E."/>
            <person name="Peto M."/>
            <person name="Grant D."/>
            <person name="Shu S."/>
            <person name="Goodstein D."/>
            <person name="Barry K."/>
            <person name="Futrell-Griggs M."/>
            <person name="Abernathy B."/>
            <person name="Du J."/>
            <person name="Tian Z."/>
            <person name="Zhu L."/>
            <person name="Gill N."/>
            <person name="Joshi T."/>
            <person name="Libault M."/>
            <person name="Sethuraman A."/>
            <person name="Zhang X."/>
            <person name="Shinozaki K."/>
            <person name="Nguyen H."/>
            <person name="Wing R."/>
            <person name="Cregan P."/>
            <person name="Specht J."/>
            <person name="Grimwood J."/>
            <person name="Rokhsar D."/>
            <person name="Stacey G."/>
            <person name="Shoemaker R."/>
            <person name="Jackson S."/>
        </authorList>
    </citation>
    <scope>NUCLEOTIDE SEQUENCE</scope>
    <source>
        <tissue evidence="2">Callus</tissue>
    </source>
</reference>
<dbReference type="InParanoid" id="K7N1E3"/>
<dbReference type="OMA" id="NQPHQER"/>
<dbReference type="EnsemblPlants" id="KRG89674">
    <property type="protein sequence ID" value="KRG89674"/>
    <property type="gene ID" value="GLYMA_20G039600"/>
</dbReference>
<gene>
    <name evidence="2" type="ORF">GLYMA_20G039600</name>
</gene>
<dbReference type="Proteomes" id="UP000008827">
    <property type="component" value="Chromosome 20"/>
</dbReference>
<evidence type="ECO:0000256" key="1">
    <source>
        <dbReference type="SAM" id="MobiDB-lite"/>
    </source>
</evidence>
<dbReference type="OrthoDB" id="1710287at2759"/>
<reference evidence="3" key="2">
    <citation type="submission" date="2018-02" db="UniProtKB">
        <authorList>
            <consortium name="EnsemblPlants"/>
        </authorList>
    </citation>
    <scope>IDENTIFICATION</scope>
    <source>
        <strain evidence="3">Williams 82</strain>
    </source>
</reference>
<proteinExistence type="predicted"/>
<protein>
    <submittedName>
        <fullName evidence="2 3">Uncharacterized protein</fullName>
    </submittedName>
</protein>
<name>K7N1E3_SOYBN</name>
<feature type="region of interest" description="Disordered" evidence="1">
    <location>
        <begin position="38"/>
        <end position="74"/>
    </location>
</feature>
<dbReference type="EMBL" id="CM000853">
    <property type="protein sequence ID" value="KRG89674.1"/>
    <property type="molecule type" value="Genomic_DNA"/>
</dbReference>
<dbReference type="HOGENOM" id="CLU_2692705_0_0_1"/>
<evidence type="ECO:0000313" key="3">
    <source>
        <dbReference type="EnsemblPlants" id="KRG89674"/>
    </source>
</evidence>
<accession>K7N1E3</accession>
<evidence type="ECO:0000313" key="4">
    <source>
        <dbReference type="Proteomes" id="UP000008827"/>
    </source>
</evidence>
<organism evidence="3">
    <name type="scientific">Glycine max</name>
    <name type="common">Soybean</name>
    <name type="synonym">Glycine hispida</name>
    <dbReference type="NCBI Taxonomy" id="3847"/>
    <lineage>
        <taxon>Eukaryota</taxon>
        <taxon>Viridiplantae</taxon>
        <taxon>Streptophyta</taxon>
        <taxon>Embryophyta</taxon>
        <taxon>Tracheophyta</taxon>
        <taxon>Spermatophyta</taxon>
        <taxon>Magnoliopsida</taxon>
        <taxon>eudicotyledons</taxon>
        <taxon>Gunneridae</taxon>
        <taxon>Pentapetalae</taxon>
        <taxon>rosids</taxon>
        <taxon>fabids</taxon>
        <taxon>Fabales</taxon>
        <taxon>Fabaceae</taxon>
        <taxon>Papilionoideae</taxon>
        <taxon>50 kb inversion clade</taxon>
        <taxon>NPAAA clade</taxon>
        <taxon>indigoferoid/millettioid clade</taxon>
        <taxon>Phaseoleae</taxon>
        <taxon>Glycine</taxon>
        <taxon>Glycine subgen. Soja</taxon>
    </lineage>
</organism>
<dbReference type="AlphaFoldDB" id="K7N1E3"/>
<keyword evidence="4" id="KW-1185">Reference proteome</keyword>
<feature type="compositionally biased region" description="Polar residues" evidence="1">
    <location>
        <begin position="38"/>
        <end position="51"/>
    </location>
</feature>